<dbReference type="EMBL" id="ML986517">
    <property type="protein sequence ID" value="KAF2272707.1"/>
    <property type="molecule type" value="Genomic_DNA"/>
</dbReference>
<feature type="non-terminal residue" evidence="2">
    <location>
        <position position="1"/>
    </location>
</feature>
<protein>
    <submittedName>
        <fullName evidence="2">Uncharacterized protein</fullName>
    </submittedName>
</protein>
<feature type="compositionally biased region" description="Acidic residues" evidence="1">
    <location>
        <begin position="223"/>
        <end position="234"/>
    </location>
</feature>
<dbReference type="AlphaFoldDB" id="A0A6A6J8W6"/>
<feature type="compositionally biased region" description="Basic residues" evidence="1">
    <location>
        <begin position="155"/>
        <end position="168"/>
    </location>
</feature>
<evidence type="ECO:0000313" key="2">
    <source>
        <dbReference type="EMBL" id="KAF2272707.1"/>
    </source>
</evidence>
<proteinExistence type="predicted"/>
<gene>
    <name evidence="2" type="ORF">EI97DRAFT_483256</name>
</gene>
<dbReference type="RefSeq" id="XP_033650246.1">
    <property type="nucleotide sequence ID" value="XM_033802094.1"/>
</dbReference>
<keyword evidence="3" id="KW-1185">Reference proteome</keyword>
<accession>A0A6A6J8W6</accession>
<feature type="region of interest" description="Disordered" evidence="1">
    <location>
        <begin position="90"/>
        <end position="173"/>
    </location>
</feature>
<sequence length="234" mass="25422">TLSRSSVVPLLTPALHQLLNSPRSGRNNSSQTNICRSGPLGMSFSFVNSRIFPRSRSLANLSASFSARAPPYTHAAGARTEAVLNEVPDDSITALPPHPMVGQSGEQRVKSERDGSERQEKKKLTKENKEGRKGKKDRKEKREGERKDKKEKEKKSKAKAAHPSKWARIKSSLSTTWKRLSARKPAAETGGLIIGAPTDFVHVGGIETLAGGVVGGGGGIEERESDWEDVSDEE</sequence>
<feature type="compositionally biased region" description="Basic and acidic residues" evidence="1">
    <location>
        <begin position="140"/>
        <end position="154"/>
    </location>
</feature>
<dbReference type="Proteomes" id="UP000800097">
    <property type="component" value="Unassembled WGS sequence"/>
</dbReference>
<evidence type="ECO:0000256" key="1">
    <source>
        <dbReference type="SAM" id="MobiDB-lite"/>
    </source>
</evidence>
<evidence type="ECO:0000313" key="3">
    <source>
        <dbReference type="Proteomes" id="UP000800097"/>
    </source>
</evidence>
<reference evidence="2" key="1">
    <citation type="journal article" date="2020" name="Stud. Mycol.">
        <title>101 Dothideomycetes genomes: a test case for predicting lifestyles and emergence of pathogens.</title>
        <authorList>
            <person name="Haridas S."/>
            <person name="Albert R."/>
            <person name="Binder M."/>
            <person name="Bloem J."/>
            <person name="Labutti K."/>
            <person name="Salamov A."/>
            <person name="Andreopoulos B."/>
            <person name="Baker S."/>
            <person name="Barry K."/>
            <person name="Bills G."/>
            <person name="Bluhm B."/>
            <person name="Cannon C."/>
            <person name="Castanera R."/>
            <person name="Culley D."/>
            <person name="Daum C."/>
            <person name="Ezra D."/>
            <person name="Gonzalez J."/>
            <person name="Henrissat B."/>
            <person name="Kuo A."/>
            <person name="Liang C."/>
            <person name="Lipzen A."/>
            <person name="Lutzoni F."/>
            <person name="Magnuson J."/>
            <person name="Mondo S."/>
            <person name="Nolan M."/>
            <person name="Ohm R."/>
            <person name="Pangilinan J."/>
            <person name="Park H.-J."/>
            <person name="Ramirez L."/>
            <person name="Alfaro M."/>
            <person name="Sun H."/>
            <person name="Tritt A."/>
            <person name="Yoshinaga Y."/>
            <person name="Zwiers L.-H."/>
            <person name="Turgeon B."/>
            <person name="Goodwin S."/>
            <person name="Spatafora J."/>
            <person name="Crous P."/>
            <person name="Grigoriev I."/>
        </authorList>
    </citation>
    <scope>NUCLEOTIDE SEQUENCE</scope>
    <source>
        <strain evidence="2">CBS 379.55</strain>
    </source>
</reference>
<feature type="region of interest" description="Disordered" evidence="1">
    <location>
        <begin position="211"/>
        <end position="234"/>
    </location>
</feature>
<dbReference type="GeneID" id="54555269"/>
<organism evidence="2 3">
    <name type="scientific">Westerdykella ornata</name>
    <dbReference type="NCBI Taxonomy" id="318751"/>
    <lineage>
        <taxon>Eukaryota</taxon>
        <taxon>Fungi</taxon>
        <taxon>Dikarya</taxon>
        <taxon>Ascomycota</taxon>
        <taxon>Pezizomycotina</taxon>
        <taxon>Dothideomycetes</taxon>
        <taxon>Pleosporomycetidae</taxon>
        <taxon>Pleosporales</taxon>
        <taxon>Sporormiaceae</taxon>
        <taxon>Westerdykella</taxon>
    </lineage>
</organism>
<name>A0A6A6J8W6_WESOR</name>
<feature type="compositionally biased region" description="Basic and acidic residues" evidence="1">
    <location>
        <begin position="107"/>
        <end position="131"/>
    </location>
</feature>